<organism evidence="1 2">
    <name type="scientific">Cyclocybe aegerita</name>
    <name type="common">Black poplar mushroom</name>
    <name type="synonym">Agrocybe aegerita</name>
    <dbReference type="NCBI Taxonomy" id="1973307"/>
    <lineage>
        <taxon>Eukaryota</taxon>
        <taxon>Fungi</taxon>
        <taxon>Dikarya</taxon>
        <taxon>Basidiomycota</taxon>
        <taxon>Agaricomycotina</taxon>
        <taxon>Agaricomycetes</taxon>
        <taxon>Agaricomycetidae</taxon>
        <taxon>Agaricales</taxon>
        <taxon>Agaricineae</taxon>
        <taxon>Bolbitiaceae</taxon>
        <taxon>Cyclocybe</taxon>
    </lineage>
</organism>
<dbReference type="AlphaFoldDB" id="A0A8S0WBZ4"/>
<evidence type="ECO:0000313" key="2">
    <source>
        <dbReference type="Proteomes" id="UP000467700"/>
    </source>
</evidence>
<gene>
    <name evidence="1" type="ORF">AAE3_LOCUS6795</name>
</gene>
<protein>
    <submittedName>
        <fullName evidence="1">Uncharacterized protein</fullName>
    </submittedName>
</protein>
<name>A0A8S0WBZ4_CYCAE</name>
<keyword evidence="2" id="KW-1185">Reference proteome</keyword>
<proteinExistence type="predicted"/>
<reference evidence="1 2" key="1">
    <citation type="submission" date="2020-01" db="EMBL/GenBank/DDBJ databases">
        <authorList>
            <person name="Gupta K D."/>
        </authorList>
    </citation>
    <scope>NUCLEOTIDE SEQUENCE [LARGE SCALE GENOMIC DNA]</scope>
</reference>
<dbReference type="EMBL" id="CACVBS010000045">
    <property type="protein sequence ID" value="CAA7264520.1"/>
    <property type="molecule type" value="Genomic_DNA"/>
</dbReference>
<sequence>MPEPNPRWSEDVSELGDTQCIALLEKVAELKRQRDSIVPIGWLPNEILSSIFASTIVWDVLYNSGDKTHPKRTNKHLIHASHAVFDAFGPRSKNAPLTVKIYNTKAKEYRHILQFAPWLKRLHIDFERPDRLPVEIRYPFPIVEAILVSPMPLPESSIFYRPETCLVPFLVGKKPFSNQAPLLRELVIAHEIIHLVQNLSVFSKIMTLILLKFWVRESKALKLLLEGITSMQYLERLELKECTHDVAKVEKLSAIKLPNLRCLHISGHLLGYARFIGHLSAPQQSSVDILSLLSTSISAQTQLFINFLISIIGRFPTDTTHIPWSMLLKEYSVNITYQAQDQHSLKNGPEFREQLSIIIPQVASCWLSFNIQANPPVQLNESGPFFDAMPRLGQCNITSICINGNPAFDNLQGILCTPLTIPTSGTDS</sequence>
<dbReference type="Proteomes" id="UP000467700">
    <property type="component" value="Unassembled WGS sequence"/>
</dbReference>
<dbReference type="OrthoDB" id="10468301at2759"/>
<comment type="caution">
    <text evidence="1">The sequence shown here is derived from an EMBL/GenBank/DDBJ whole genome shotgun (WGS) entry which is preliminary data.</text>
</comment>
<accession>A0A8S0WBZ4</accession>
<evidence type="ECO:0000313" key="1">
    <source>
        <dbReference type="EMBL" id="CAA7264520.1"/>
    </source>
</evidence>